<gene>
    <name evidence="2" type="ORF">IFM89_009949</name>
</gene>
<dbReference type="AlphaFoldDB" id="A0A835HH20"/>
<evidence type="ECO:0000313" key="2">
    <source>
        <dbReference type="EMBL" id="KAF9600500.1"/>
    </source>
</evidence>
<dbReference type="Pfam" id="PF10551">
    <property type="entry name" value="MULE"/>
    <property type="match status" value="1"/>
</dbReference>
<organism evidence="2 3">
    <name type="scientific">Coptis chinensis</name>
    <dbReference type="NCBI Taxonomy" id="261450"/>
    <lineage>
        <taxon>Eukaryota</taxon>
        <taxon>Viridiplantae</taxon>
        <taxon>Streptophyta</taxon>
        <taxon>Embryophyta</taxon>
        <taxon>Tracheophyta</taxon>
        <taxon>Spermatophyta</taxon>
        <taxon>Magnoliopsida</taxon>
        <taxon>Ranunculales</taxon>
        <taxon>Ranunculaceae</taxon>
        <taxon>Coptidoideae</taxon>
        <taxon>Coptis</taxon>
    </lineage>
</organism>
<accession>A0A835HH20</accession>
<reference evidence="2 3" key="1">
    <citation type="submission" date="2020-10" db="EMBL/GenBank/DDBJ databases">
        <title>The Coptis chinensis genome and diversification of protoberbering-type alkaloids.</title>
        <authorList>
            <person name="Wang B."/>
            <person name="Shu S."/>
            <person name="Song C."/>
            <person name="Liu Y."/>
        </authorList>
    </citation>
    <scope>NUCLEOTIDE SEQUENCE [LARGE SCALE GENOMIC DNA]</scope>
    <source>
        <strain evidence="2">HL-2020</strain>
        <tissue evidence="2">Leaf</tissue>
    </source>
</reference>
<feature type="domain" description="MULE transposase" evidence="1">
    <location>
        <begin position="73"/>
        <end position="166"/>
    </location>
</feature>
<proteinExistence type="predicted"/>
<dbReference type="Proteomes" id="UP000631114">
    <property type="component" value="Unassembled WGS sequence"/>
</dbReference>
<dbReference type="EMBL" id="JADFTS010000006">
    <property type="protein sequence ID" value="KAF9600500.1"/>
    <property type="molecule type" value="Genomic_DNA"/>
</dbReference>
<name>A0A835HH20_9MAGN</name>
<dbReference type="PANTHER" id="PTHR31973">
    <property type="entry name" value="POLYPROTEIN, PUTATIVE-RELATED"/>
    <property type="match status" value="1"/>
</dbReference>
<dbReference type="InterPro" id="IPR018289">
    <property type="entry name" value="MULE_transposase_dom"/>
</dbReference>
<dbReference type="OrthoDB" id="1895122at2759"/>
<protein>
    <recommendedName>
        <fullName evidence="1">MULE transposase domain-containing protein</fullName>
    </recommendedName>
</protein>
<evidence type="ECO:0000259" key="1">
    <source>
        <dbReference type="Pfam" id="PF10551"/>
    </source>
</evidence>
<sequence>MHGREGKKALEEIQGSFGQSYQLLNNYSNELRKVDRFSFTELQRVGNTDCFKCYFWSYGITVRSFRDTCRPHIEIDGTHLRGRSRGCLISAIAVDGDNHVFPVAFGLVSGEDNENYDWFLRCLGDQVVGYETLLVIISYHPSLVVKVPEVFPREKHVFCMNHICKNMSGLTPSLVLMRKIKTVAKTTQEWFFRAVIRDIKKMNSSVYNKLKEISLDKWACHASIVKRYGIAYTNNVECWNNMIKDDKALPVVCLVEAIRENLSAYYFKYKKMVDD</sequence>
<dbReference type="PANTHER" id="PTHR31973:SF187">
    <property type="entry name" value="MUTATOR TRANSPOSASE MUDRA PROTEIN"/>
    <property type="match status" value="1"/>
</dbReference>
<comment type="caution">
    <text evidence="2">The sequence shown here is derived from an EMBL/GenBank/DDBJ whole genome shotgun (WGS) entry which is preliminary data.</text>
</comment>
<evidence type="ECO:0000313" key="3">
    <source>
        <dbReference type="Proteomes" id="UP000631114"/>
    </source>
</evidence>
<keyword evidence="3" id="KW-1185">Reference proteome</keyword>